<gene>
    <name evidence="1" type="ORF">VOLCADRAFT_102951</name>
</gene>
<dbReference type="KEGG" id="vcn:VOLCADRAFT_102951"/>
<protein>
    <submittedName>
        <fullName evidence="1">Uncharacterized protein</fullName>
    </submittedName>
</protein>
<organism evidence="2">
    <name type="scientific">Volvox carteri f. nagariensis</name>
    <dbReference type="NCBI Taxonomy" id="3068"/>
    <lineage>
        <taxon>Eukaryota</taxon>
        <taxon>Viridiplantae</taxon>
        <taxon>Chlorophyta</taxon>
        <taxon>core chlorophytes</taxon>
        <taxon>Chlorophyceae</taxon>
        <taxon>CS clade</taxon>
        <taxon>Chlamydomonadales</taxon>
        <taxon>Volvocaceae</taxon>
        <taxon>Volvox</taxon>
    </lineage>
</organism>
<keyword evidence="2" id="KW-1185">Reference proteome</keyword>
<dbReference type="EMBL" id="GL378324">
    <property type="protein sequence ID" value="EFJ52456.1"/>
    <property type="molecule type" value="Genomic_DNA"/>
</dbReference>
<dbReference type="Proteomes" id="UP000001058">
    <property type="component" value="Unassembled WGS sequence"/>
</dbReference>
<dbReference type="GeneID" id="9624489"/>
<evidence type="ECO:0000313" key="1">
    <source>
        <dbReference type="EMBL" id="EFJ52456.1"/>
    </source>
</evidence>
<sequence>MASDGALGVDVHGPDKHVTPDFSHPAVSPTLPNLPTAPSLIADTLCNRKARVWPQVPKLSWEFADSPASQNSSESHLLRCLYRTFVHLRVHRGDNSLQLKEVTPSTMKPRHSRLNRDPYEIAAMARIVIHLLHCAQLYDIYVRHMS</sequence>
<dbReference type="RefSeq" id="XP_002946529.1">
    <property type="nucleotide sequence ID" value="XM_002946483.1"/>
</dbReference>
<name>D8TJ04_VOLCA</name>
<proteinExistence type="predicted"/>
<dbReference type="AlphaFoldDB" id="D8TJ04"/>
<reference evidence="1 2" key="1">
    <citation type="journal article" date="2010" name="Science">
        <title>Genomic analysis of organismal complexity in the multicellular green alga Volvox carteri.</title>
        <authorList>
            <person name="Prochnik S.E."/>
            <person name="Umen J."/>
            <person name="Nedelcu A.M."/>
            <person name="Hallmann A."/>
            <person name="Miller S.M."/>
            <person name="Nishii I."/>
            <person name="Ferris P."/>
            <person name="Kuo A."/>
            <person name="Mitros T."/>
            <person name="Fritz-Laylin L.K."/>
            <person name="Hellsten U."/>
            <person name="Chapman J."/>
            <person name="Simakov O."/>
            <person name="Rensing S.A."/>
            <person name="Terry A."/>
            <person name="Pangilinan J."/>
            <person name="Kapitonov V."/>
            <person name="Jurka J."/>
            <person name="Salamov A."/>
            <person name="Shapiro H."/>
            <person name="Schmutz J."/>
            <person name="Grimwood J."/>
            <person name="Lindquist E."/>
            <person name="Lucas S."/>
            <person name="Grigoriev I.V."/>
            <person name="Schmitt R."/>
            <person name="Kirk D."/>
            <person name="Rokhsar D.S."/>
        </authorList>
    </citation>
    <scope>NUCLEOTIDE SEQUENCE [LARGE SCALE GENOMIC DNA]</scope>
    <source>
        <strain evidence="2">f. Nagariensis / Eve</strain>
    </source>
</reference>
<accession>D8TJ04</accession>
<dbReference type="InParanoid" id="D8TJ04"/>
<evidence type="ECO:0000313" key="2">
    <source>
        <dbReference type="Proteomes" id="UP000001058"/>
    </source>
</evidence>